<proteinExistence type="predicted"/>
<dbReference type="RefSeq" id="WP_280617614.1">
    <property type="nucleotide sequence ID" value="NZ_JAROYP010000011.1"/>
</dbReference>
<organism evidence="1 2">
    <name type="scientific">Heyndrickxia oleronia</name>
    <dbReference type="NCBI Taxonomy" id="38875"/>
    <lineage>
        <taxon>Bacteria</taxon>
        <taxon>Bacillati</taxon>
        <taxon>Bacillota</taxon>
        <taxon>Bacilli</taxon>
        <taxon>Bacillales</taxon>
        <taxon>Bacillaceae</taxon>
        <taxon>Heyndrickxia</taxon>
    </lineage>
</organism>
<reference evidence="1" key="1">
    <citation type="submission" date="2023-03" db="EMBL/GenBank/DDBJ databases">
        <title>Bacterial isolates from washroom surfaces on a university campus.</title>
        <authorList>
            <person name="Holman D.B."/>
            <person name="Gzyl K.E."/>
            <person name="Taheri A.E."/>
        </authorList>
    </citation>
    <scope>NUCLEOTIDE SEQUENCE</scope>
    <source>
        <strain evidence="1">RD03</strain>
    </source>
</reference>
<accession>A0AAW6T0F6</accession>
<evidence type="ECO:0000313" key="2">
    <source>
        <dbReference type="Proteomes" id="UP001159179"/>
    </source>
</evidence>
<evidence type="ECO:0008006" key="3">
    <source>
        <dbReference type="Google" id="ProtNLM"/>
    </source>
</evidence>
<comment type="caution">
    <text evidence="1">The sequence shown here is derived from an EMBL/GenBank/DDBJ whole genome shotgun (WGS) entry which is preliminary data.</text>
</comment>
<dbReference type="AlphaFoldDB" id="A0AAW6T0F6"/>
<protein>
    <recommendedName>
        <fullName evidence="3">Group-specific protein</fullName>
    </recommendedName>
</protein>
<dbReference type="Proteomes" id="UP001159179">
    <property type="component" value="Unassembled WGS sequence"/>
</dbReference>
<gene>
    <name evidence="1" type="ORF">P5X88_17820</name>
</gene>
<dbReference type="EMBL" id="JAROYP010000011">
    <property type="protein sequence ID" value="MDH5162792.1"/>
    <property type="molecule type" value="Genomic_DNA"/>
</dbReference>
<name>A0AAW6T0F6_9BACI</name>
<evidence type="ECO:0000313" key="1">
    <source>
        <dbReference type="EMBL" id="MDH5162792.1"/>
    </source>
</evidence>
<sequence length="127" mass="14988">MLHSLPSGLKISISRSISTVFEQYMEKIGWDEKKYNIEDFIKQWKVYINEHASWYDKLSDDIKKDPSFHEELAAKINETIQKILSEAPTDEQMKTIENLQRKHNNKDSYSCKMEAKFLINSLKSKTK</sequence>